<accession>A0A834TN09</accession>
<dbReference type="EMBL" id="JAAIUW010000007">
    <property type="protein sequence ID" value="KAF7824492.1"/>
    <property type="molecule type" value="Genomic_DNA"/>
</dbReference>
<reference evidence="1" key="1">
    <citation type="submission" date="2020-09" db="EMBL/GenBank/DDBJ databases">
        <title>Genome-Enabled Discovery of Anthraquinone Biosynthesis in Senna tora.</title>
        <authorList>
            <person name="Kang S.-H."/>
            <person name="Pandey R.P."/>
            <person name="Lee C.-M."/>
            <person name="Sim J.-S."/>
            <person name="Jeong J.-T."/>
            <person name="Choi B.-S."/>
            <person name="Jung M."/>
            <person name="Ginzburg D."/>
            <person name="Zhao K."/>
            <person name="Won S.Y."/>
            <person name="Oh T.-J."/>
            <person name="Yu Y."/>
            <person name="Kim N.-H."/>
            <person name="Lee O.R."/>
            <person name="Lee T.-H."/>
            <person name="Bashyal P."/>
            <person name="Kim T.-S."/>
            <person name="Lee W.-H."/>
            <person name="Kawkins C."/>
            <person name="Kim C.-K."/>
            <person name="Kim J.S."/>
            <person name="Ahn B.O."/>
            <person name="Rhee S.Y."/>
            <person name="Sohng J.K."/>
        </authorList>
    </citation>
    <scope>NUCLEOTIDE SEQUENCE</scope>
    <source>
        <tissue evidence="1">Leaf</tissue>
    </source>
</reference>
<protein>
    <submittedName>
        <fullName evidence="1">Uncharacterized protein</fullName>
    </submittedName>
</protein>
<name>A0A834TN09_9FABA</name>
<keyword evidence="2" id="KW-1185">Reference proteome</keyword>
<gene>
    <name evidence="1" type="ORF">G2W53_022636</name>
</gene>
<sequence>MADCALNVDRSTTQFLEYQYTYIYIL</sequence>
<comment type="caution">
    <text evidence="1">The sequence shown here is derived from an EMBL/GenBank/DDBJ whole genome shotgun (WGS) entry which is preliminary data.</text>
</comment>
<proteinExistence type="predicted"/>
<dbReference type="Proteomes" id="UP000634136">
    <property type="component" value="Unassembled WGS sequence"/>
</dbReference>
<evidence type="ECO:0000313" key="2">
    <source>
        <dbReference type="Proteomes" id="UP000634136"/>
    </source>
</evidence>
<organism evidence="1 2">
    <name type="scientific">Senna tora</name>
    <dbReference type="NCBI Taxonomy" id="362788"/>
    <lineage>
        <taxon>Eukaryota</taxon>
        <taxon>Viridiplantae</taxon>
        <taxon>Streptophyta</taxon>
        <taxon>Embryophyta</taxon>
        <taxon>Tracheophyta</taxon>
        <taxon>Spermatophyta</taxon>
        <taxon>Magnoliopsida</taxon>
        <taxon>eudicotyledons</taxon>
        <taxon>Gunneridae</taxon>
        <taxon>Pentapetalae</taxon>
        <taxon>rosids</taxon>
        <taxon>fabids</taxon>
        <taxon>Fabales</taxon>
        <taxon>Fabaceae</taxon>
        <taxon>Caesalpinioideae</taxon>
        <taxon>Cassia clade</taxon>
        <taxon>Senna</taxon>
    </lineage>
</organism>
<dbReference type="AlphaFoldDB" id="A0A834TN09"/>
<evidence type="ECO:0000313" key="1">
    <source>
        <dbReference type="EMBL" id="KAF7824492.1"/>
    </source>
</evidence>